<keyword evidence="3" id="KW-0472">Membrane</keyword>
<comment type="caution">
    <text evidence="5">The sequence shown here is derived from an EMBL/GenBank/DDBJ whole genome shotgun (WGS) entry which is preliminary data.</text>
</comment>
<dbReference type="SUPFAM" id="SSF51206">
    <property type="entry name" value="cAMP-binding domain-like"/>
    <property type="match status" value="2"/>
</dbReference>
<keyword evidence="5" id="KW-0808">Transferase</keyword>
<dbReference type="EMBL" id="LSRX01001874">
    <property type="protein sequence ID" value="OLP76977.1"/>
    <property type="molecule type" value="Genomic_DNA"/>
</dbReference>
<dbReference type="OrthoDB" id="409586at2759"/>
<organism evidence="5 6">
    <name type="scientific">Symbiodinium microadriaticum</name>
    <name type="common">Dinoflagellate</name>
    <name type="synonym">Zooxanthella microadriatica</name>
    <dbReference type="NCBI Taxonomy" id="2951"/>
    <lineage>
        <taxon>Eukaryota</taxon>
        <taxon>Sar</taxon>
        <taxon>Alveolata</taxon>
        <taxon>Dinophyceae</taxon>
        <taxon>Suessiales</taxon>
        <taxon>Symbiodiniaceae</taxon>
        <taxon>Symbiodinium</taxon>
    </lineage>
</organism>
<protein>
    <submittedName>
        <fullName evidence="5">cAMP-dependent protein kinase regulatory subunit</fullName>
    </submittedName>
</protein>
<evidence type="ECO:0000256" key="2">
    <source>
        <dbReference type="ARBA" id="ARBA00022692"/>
    </source>
</evidence>
<dbReference type="PANTHER" id="PTHR11635:SF152">
    <property type="entry name" value="CAMP-DEPENDENT PROTEIN KINASE TYPE I REGULATORY SUBUNIT-RELATED"/>
    <property type="match status" value="1"/>
</dbReference>
<keyword evidence="5" id="KW-0418">Kinase</keyword>
<dbReference type="GO" id="GO:0030552">
    <property type="term" value="F:cAMP binding"/>
    <property type="evidence" value="ECO:0007669"/>
    <property type="project" value="TreeGrafter"/>
</dbReference>
<sequence length="363" mass="40811">MYRPQGKVCVDFPDGIREVKVQLLRPVEDVAPLCRLTSGECFGELSLLYNTRHLATCKAVEPSVVYAIPYKAFKQCFGRREGRPQEKVWIKLLDEVNFLNPLVRSERAEVARNAVGTFSFTPNEMVMTQGEITEKLWFVVEKGSCQVTQKDAAGQIKVSAELRRGNHFGERMIFLQQRAAEFSVQAGPKGMYVAGSIVAAWEHQPGISLCVVPFDRIKTLMQDTGEVALSVLLFAMRGIAWSPSLRTSAPRLCKETTGGMDTQLLIAPQSLLYTVVYYCYLDHIDFLVVLSPTWGEHGRLYDELLRLQQAAEGPVKAGSSWMQGYSPTLLRDVPFSAIYWWAYESIKKEVPAPSRKHLAEHGE</sequence>
<feature type="domain" description="Cyclic nucleotide-binding" evidence="4">
    <location>
        <begin position="33"/>
        <end position="75"/>
    </location>
</feature>
<dbReference type="GO" id="GO:0005952">
    <property type="term" value="C:cAMP-dependent protein kinase complex"/>
    <property type="evidence" value="ECO:0007669"/>
    <property type="project" value="InterPro"/>
</dbReference>
<dbReference type="InterPro" id="IPR050503">
    <property type="entry name" value="cAMP-dep_PK_reg_su-like"/>
</dbReference>
<dbReference type="CDD" id="cd00038">
    <property type="entry name" value="CAP_ED"/>
    <property type="match status" value="2"/>
</dbReference>
<dbReference type="Gene3D" id="2.60.120.10">
    <property type="entry name" value="Jelly Rolls"/>
    <property type="match status" value="2"/>
</dbReference>
<dbReference type="InterPro" id="IPR014710">
    <property type="entry name" value="RmlC-like_jellyroll"/>
</dbReference>
<dbReference type="GO" id="GO:0034236">
    <property type="term" value="F:protein kinase A catalytic subunit binding"/>
    <property type="evidence" value="ECO:0007669"/>
    <property type="project" value="TreeGrafter"/>
</dbReference>
<gene>
    <name evidence="5" type="primary">PKAR</name>
    <name evidence="5" type="ORF">AK812_SmicGene43018</name>
</gene>
<dbReference type="InterPro" id="IPR000595">
    <property type="entry name" value="cNMP-bd_dom"/>
</dbReference>
<dbReference type="Proteomes" id="UP000186817">
    <property type="component" value="Unassembled WGS sequence"/>
</dbReference>
<dbReference type="PROSITE" id="PS50042">
    <property type="entry name" value="CNMP_BINDING_3"/>
    <property type="match status" value="2"/>
</dbReference>
<evidence type="ECO:0000313" key="6">
    <source>
        <dbReference type="Proteomes" id="UP000186817"/>
    </source>
</evidence>
<dbReference type="SUPFAM" id="SSF103506">
    <property type="entry name" value="Mitochondrial carrier"/>
    <property type="match status" value="1"/>
</dbReference>
<feature type="domain" description="Cyclic nucleotide-binding" evidence="4">
    <location>
        <begin position="98"/>
        <end position="186"/>
    </location>
</feature>
<keyword evidence="6" id="KW-1185">Reference proteome</keyword>
<comment type="subcellular location">
    <subcellularLocation>
        <location evidence="1">Membrane</location>
    </subcellularLocation>
</comment>
<accession>A0A1Q9C236</accession>
<name>A0A1Q9C236_SYMMI</name>
<evidence type="ECO:0000256" key="1">
    <source>
        <dbReference type="ARBA" id="ARBA00004370"/>
    </source>
</evidence>
<evidence type="ECO:0000313" key="5">
    <source>
        <dbReference type="EMBL" id="OLP76977.1"/>
    </source>
</evidence>
<dbReference type="Gene3D" id="1.50.40.10">
    <property type="entry name" value="Mitochondrial carrier domain"/>
    <property type="match status" value="1"/>
</dbReference>
<evidence type="ECO:0000256" key="3">
    <source>
        <dbReference type="ARBA" id="ARBA00023136"/>
    </source>
</evidence>
<evidence type="ECO:0000259" key="4">
    <source>
        <dbReference type="PROSITE" id="PS50042"/>
    </source>
</evidence>
<proteinExistence type="predicted"/>
<dbReference type="PANTHER" id="PTHR11635">
    <property type="entry name" value="CAMP-DEPENDENT PROTEIN KINASE REGULATORY CHAIN"/>
    <property type="match status" value="1"/>
</dbReference>
<dbReference type="GO" id="GO:0004862">
    <property type="term" value="F:cAMP-dependent protein kinase inhibitor activity"/>
    <property type="evidence" value="ECO:0007669"/>
    <property type="project" value="TreeGrafter"/>
</dbReference>
<keyword evidence="2" id="KW-0812">Transmembrane</keyword>
<dbReference type="GO" id="GO:0016301">
    <property type="term" value="F:kinase activity"/>
    <property type="evidence" value="ECO:0007669"/>
    <property type="project" value="UniProtKB-KW"/>
</dbReference>
<dbReference type="AlphaFoldDB" id="A0A1Q9C236"/>
<dbReference type="Pfam" id="PF00027">
    <property type="entry name" value="cNMP_binding"/>
    <property type="match status" value="2"/>
</dbReference>
<reference evidence="5 6" key="1">
    <citation type="submission" date="2016-02" db="EMBL/GenBank/DDBJ databases">
        <title>Genome analysis of coral dinoflagellate symbionts highlights evolutionary adaptations to a symbiotic lifestyle.</title>
        <authorList>
            <person name="Aranda M."/>
            <person name="Li Y."/>
            <person name="Liew Y.J."/>
            <person name="Baumgarten S."/>
            <person name="Simakov O."/>
            <person name="Wilson M."/>
            <person name="Piel J."/>
            <person name="Ashoor H."/>
            <person name="Bougouffa S."/>
            <person name="Bajic V.B."/>
            <person name="Ryu T."/>
            <person name="Ravasi T."/>
            <person name="Bayer T."/>
            <person name="Micklem G."/>
            <person name="Kim H."/>
            <person name="Bhak J."/>
            <person name="Lajeunesse T.C."/>
            <person name="Voolstra C.R."/>
        </authorList>
    </citation>
    <scope>NUCLEOTIDE SEQUENCE [LARGE SCALE GENOMIC DNA]</scope>
    <source>
        <strain evidence="5 6">CCMP2467</strain>
    </source>
</reference>
<dbReference type="InterPro" id="IPR018490">
    <property type="entry name" value="cNMP-bd_dom_sf"/>
</dbReference>
<dbReference type="GO" id="GO:0016020">
    <property type="term" value="C:membrane"/>
    <property type="evidence" value="ECO:0007669"/>
    <property type="project" value="UniProtKB-SubCell"/>
</dbReference>
<dbReference type="InterPro" id="IPR023395">
    <property type="entry name" value="MCP_dom_sf"/>
</dbReference>
<dbReference type="GO" id="GO:0005829">
    <property type="term" value="C:cytosol"/>
    <property type="evidence" value="ECO:0007669"/>
    <property type="project" value="TreeGrafter"/>
</dbReference>